<feature type="region of interest" description="Disordered" evidence="1">
    <location>
        <begin position="39"/>
        <end position="61"/>
    </location>
</feature>
<organism evidence="2 3">
    <name type="scientific">Bipolaris victoriae (strain FI3)</name>
    <name type="common">Victoria blight of oats agent</name>
    <name type="synonym">Cochliobolus victoriae</name>
    <dbReference type="NCBI Taxonomy" id="930091"/>
    <lineage>
        <taxon>Eukaryota</taxon>
        <taxon>Fungi</taxon>
        <taxon>Dikarya</taxon>
        <taxon>Ascomycota</taxon>
        <taxon>Pezizomycotina</taxon>
        <taxon>Dothideomycetes</taxon>
        <taxon>Pleosporomycetidae</taxon>
        <taxon>Pleosporales</taxon>
        <taxon>Pleosporineae</taxon>
        <taxon>Pleosporaceae</taxon>
        <taxon>Bipolaris</taxon>
    </lineage>
</organism>
<accession>W7E1L9</accession>
<keyword evidence="3" id="KW-1185">Reference proteome</keyword>
<dbReference type="AlphaFoldDB" id="W7E1L9"/>
<evidence type="ECO:0000313" key="2">
    <source>
        <dbReference type="EMBL" id="EUN22321.1"/>
    </source>
</evidence>
<evidence type="ECO:0000256" key="1">
    <source>
        <dbReference type="SAM" id="MobiDB-lite"/>
    </source>
</evidence>
<dbReference type="EMBL" id="KI968815">
    <property type="protein sequence ID" value="EUN22321.1"/>
    <property type="molecule type" value="Genomic_DNA"/>
</dbReference>
<gene>
    <name evidence="2" type="ORF">COCVIDRAFT_111684</name>
</gene>
<evidence type="ECO:0000313" key="3">
    <source>
        <dbReference type="Proteomes" id="UP000054337"/>
    </source>
</evidence>
<reference evidence="2 3" key="1">
    <citation type="journal article" date="2013" name="PLoS Genet.">
        <title>Comparative genome structure, secondary metabolite, and effector coding capacity across Cochliobolus pathogens.</title>
        <authorList>
            <person name="Condon B.J."/>
            <person name="Leng Y."/>
            <person name="Wu D."/>
            <person name="Bushley K.E."/>
            <person name="Ohm R.A."/>
            <person name="Otillar R."/>
            <person name="Martin J."/>
            <person name="Schackwitz W."/>
            <person name="Grimwood J."/>
            <person name="MohdZainudin N."/>
            <person name="Xue C."/>
            <person name="Wang R."/>
            <person name="Manning V.A."/>
            <person name="Dhillon B."/>
            <person name="Tu Z.J."/>
            <person name="Steffenson B.J."/>
            <person name="Salamov A."/>
            <person name="Sun H."/>
            <person name="Lowry S."/>
            <person name="LaButti K."/>
            <person name="Han J."/>
            <person name="Copeland A."/>
            <person name="Lindquist E."/>
            <person name="Barry K."/>
            <person name="Schmutz J."/>
            <person name="Baker S.E."/>
            <person name="Ciuffetti L.M."/>
            <person name="Grigoriev I.V."/>
            <person name="Zhong S."/>
            <person name="Turgeon B.G."/>
        </authorList>
    </citation>
    <scope>NUCLEOTIDE SEQUENCE [LARGE SCALE GENOMIC DNA]</scope>
    <source>
        <strain evidence="2 3">FI3</strain>
    </source>
</reference>
<dbReference type="HOGENOM" id="CLU_1618726_0_0_1"/>
<sequence>MTERIAAVASGTWLWAEEVPWGADSPGPAANGAVRRCLLTPDDDSRSQPSKRRQDCWPTPRFPIDGRANSAGAVHMKIAARSMQLGHCCPIERRHWRLWVLACPSIPNSAIHPTSSILHKLSTPCTDGGAITGGSRNFESRSSARRSLTSPLAWHDYSAILEQL</sequence>
<dbReference type="RefSeq" id="XP_014551895.1">
    <property type="nucleotide sequence ID" value="XM_014696409.1"/>
</dbReference>
<dbReference type="GeneID" id="26250026"/>
<proteinExistence type="predicted"/>
<name>W7E1L9_BIPV3</name>
<dbReference type="Proteomes" id="UP000054337">
    <property type="component" value="Unassembled WGS sequence"/>
</dbReference>
<protein>
    <submittedName>
        <fullName evidence="2">Uncharacterized protein</fullName>
    </submittedName>
</protein>